<evidence type="ECO:0000256" key="7">
    <source>
        <dbReference type="ARBA" id="ARBA00022807"/>
    </source>
</evidence>
<keyword evidence="11" id="KW-1185">Reference proteome</keyword>
<name>A0AAV5RHI5_STABA</name>
<evidence type="ECO:0000313" key="11">
    <source>
        <dbReference type="Proteomes" id="UP001362899"/>
    </source>
</evidence>
<reference evidence="10 11" key="1">
    <citation type="journal article" date="2023" name="Elife">
        <title>Identification of key yeast species and microbe-microbe interactions impacting larval growth of Drosophila in the wild.</title>
        <authorList>
            <person name="Mure A."/>
            <person name="Sugiura Y."/>
            <person name="Maeda R."/>
            <person name="Honda K."/>
            <person name="Sakurai N."/>
            <person name="Takahashi Y."/>
            <person name="Watada M."/>
            <person name="Katoh T."/>
            <person name="Gotoh A."/>
            <person name="Gotoh Y."/>
            <person name="Taniguchi I."/>
            <person name="Nakamura K."/>
            <person name="Hayashi T."/>
            <person name="Katayama T."/>
            <person name="Uemura T."/>
            <person name="Hattori Y."/>
        </authorList>
    </citation>
    <scope>NUCLEOTIDE SEQUENCE [LARGE SCALE GENOMIC DNA]</scope>
    <source>
        <strain evidence="10 11">SB-73</strain>
    </source>
</reference>
<gene>
    <name evidence="10" type="ORF">DASB73_011610</name>
</gene>
<sequence>MATKTAVDFIPAKFPEAITSDLSKYKVITPTPPTKPQDRTSNDFLSQFKDINEDRNDHGTREPHRIHKSWPENASSLSGLENQGVTCYQNAALQSILHQPAVGVYLQEVLENKHPQINKKSVTYELANLFQKMTSKKSSVFPAKMIRRLDDINPMLSEWQQEDSHEYFMSLISRLQEDSVPKGQKLRSSIIHDIFGGSVEQKVKCLRCQAVSTTSQDFYDLPVYFSKSEETSEYTLEQSVKDFFQPEKIELESGKGKRTQGYECEKCQKATNAIKSIAIDEAPEHLTVHIKRFKMEGTAKKVKDLINYPTILDLTNYKSSQKDENLIYKLSAVVLHEGRTVSSGHYVAYARDVNNKWLLYDDDLKDTADEKDVENNASAYILIYSRLSKKEKPHAKQTNTQEENSLSKTRGSKKSKADHSKKRKSESQKDKKKRAKAVEDIDEIFKRK</sequence>
<dbReference type="InterPro" id="IPR028889">
    <property type="entry name" value="USP"/>
</dbReference>
<organism evidence="10 11">
    <name type="scientific">Starmerella bacillaris</name>
    <name type="common">Yeast</name>
    <name type="synonym">Candida zemplinina</name>
    <dbReference type="NCBI Taxonomy" id="1247836"/>
    <lineage>
        <taxon>Eukaryota</taxon>
        <taxon>Fungi</taxon>
        <taxon>Dikarya</taxon>
        <taxon>Ascomycota</taxon>
        <taxon>Saccharomycotina</taxon>
        <taxon>Dipodascomycetes</taxon>
        <taxon>Dipodascales</taxon>
        <taxon>Trichomonascaceae</taxon>
        <taxon>Starmerella</taxon>
    </lineage>
</organism>
<dbReference type="AlphaFoldDB" id="A0AAV5RHI5"/>
<evidence type="ECO:0000256" key="1">
    <source>
        <dbReference type="ARBA" id="ARBA00000707"/>
    </source>
</evidence>
<dbReference type="GO" id="GO:0016579">
    <property type="term" value="P:protein deubiquitination"/>
    <property type="evidence" value="ECO:0007669"/>
    <property type="project" value="InterPro"/>
</dbReference>
<keyword evidence="4 10" id="KW-0645">Protease</keyword>
<dbReference type="PROSITE" id="PS00973">
    <property type="entry name" value="USP_2"/>
    <property type="match status" value="1"/>
</dbReference>
<feature type="compositionally biased region" description="Basic and acidic residues" evidence="8">
    <location>
        <begin position="436"/>
        <end position="448"/>
    </location>
</feature>
<dbReference type="GO" id="GO:0004843">
    <property type="term" value="F:cysteine-type deubiquitinase activity"/>
    <property type="evidence" value="ECO:0007669"/>
    <property type="project" value="UniProtKB-EC"/>
</dbReference>
<dbReference type="EMBL" id="BTGC01000003">
    <property type="protein sequence ID" value="GMM50203.1"/>
    <property type="molecule type" value="Genomic_DNA"/>
</dbReference>
<evidence type="ECO:0000256" key="3">
    <source>
        <dbReference type="ARBA" id="ARBA00012759"/>
    </source>
</evidence>
<dbReference type="InterPro" id="IPR038765">
    <property type="entry name" value="Papain-like_cys_pep_sf"/>
</dbReference>
<dbReference type="PROSITE" id="PS50235">
    <property type="entry name" value="USP_3"/>
    <property type="match status" value="1"/>
</dbReference>
<keyword evidence="7" id="KW-0788">Thiol protease</keyword>
<dbReference type="SUPFAM" id="SSF54001">
    <property type="entry name" value="Cysteine proteinases"/>
    <property type="match status" value="1"/>
</dbReference>
<dbReference type="InterPro" id="IPR050164">
    <property type="entry name" value="Peptidase_C19"/>
</dbReference>
<dbReference type="GO" id="GO:0005829">
    <property type="term" value="C:cytosol"/>
    <property type="evidence" value="ECO:0007669"/>
    <property type="project" value="TreeGrafter"/>
</dbReference>
<keyword evidence="6" id="KW-0378">Hydrolase</keyword>
<comment type="catalytic activity">
    <reaction evidence="1">
        <text>Thiol-dependent hydrolysis of ester, thioester, amide, peptide and isopeptide bonds formed by the C-terminal Gly of ubiquitin (a 76-residue protein attached to proteins as an intracellular targeting signal).</text>
        <dbReference type="EC" id="3.4.19.12"/>
    </reaction>
</comment>
<dbReference type="InterPro" id="IPR018200">
    <property type="entry name" value="USP_CS"/>
</dbReference>
<feature type="region of interest" description="Disordered" evidence="8">
    <location>
        <begin position="391"/>
        <end position="448"/>
    </location>
</feature>
<evidence type="ECO:0000256" key="6">
    <source>
        <dbReference type="ARBA" id="ARBA00022801"/>
    </source>
</evidence>
<comment type="similarity">
    <text evidence="2">Belongs to the peptidase C19 family.</text>
</comment>
<proteinExistence type="inferred from homology"/>
<dbReference type="PANTHER" id="PTHR24006">
    <property type="entry name" value="UBIQUITIN CARBOXYL-TERMINAL HYDROLASE"/>
    <property type="match status" value="1"/>
</dbReference>
<evidence type="ECO:0000256" key="4">
    <source>
        <dbReference type="ARBA" id="ARBA00022670"/>
    </source>
</evidence>
<dbReference type="GO" id="GO:0005634">
    <property type="term" value="C:nucleus"/>
    <property type="evidence" value="ECO:0007669"/>
    <property type="project" value="TreeGrafter"/>
</dbReference>
<feature type="domain" description="USP" evidence="9">
    <location>
        <begin position="78"/>
        <end position="387"/>
    </location>
</feature>
<evidence type="ECO:0000256" key="8">
    <source>
        <dbReference type="SAM" id="MobiDB-lite"/>
    </source>
</evidence>
<dbReference type="EC" id="3.4.19.12" evidence="3"/>
<feature type="compositionally biased region" description="Basic residues" evidence="8">
    <location>
        <begin position="410"/>
        <end position="435"/>
    </location>
</feature>
<dbReference type="InterPro" id="IPR001394">
    <property type="entry name" value="Peptidase_C19_UCH"/>
</dbReference>
<keyword evidence="5" id="KW-0833">Ubl conjugation pathway</keyword>
<dbReference type="Pfam" id="PF00443">
    <property type="entry name" value="UCH"/>
    <property type="match status" value="1"/>
</dbReference>
<feature type="compositionally biased region" description="Polar residues" evidence="8">
    <location>
        <begin position="396"/>
        <end position="409"/>
    </location>
</feature>
<accession>A0AAV5RHI5</accession>
<comment type="caution">
    <text evidence="10">The sequence shown here is derived from an EMBL/GenBank/DDBJ whole genome shotgun (WGS) entry which is preliminary data.</text>
</comment>
<protein>
    <recommendedName>
        <fullName evidence="3">ubiquitinyl hydrolase 1</fullName>
        <ecNumber evidence="3">3.4.19.12</ecNumber>
    </recommendedName>
</protein>
<evidence type="ECO:0000256" key="5">
    <source>
        <dbReference type="ARBA" id="ARBA00022786"/>
    </source>
</evidence>
<evidence type="ECO:0000256" key="2">
    <source>
        <dbReference type="ARBA" id="ARBA00009085"/>
    </source>
</evidence>
<dbReference type="GO" id="GO:0006508">
    <property type="term" value="P:proteolysis"/>
    <property type="evidence" value="ECO:0007669"/>
    <property type="project" value="UniProtKB-KW"/>
</dbReference>
<dbReference type="Gene3D" id="3.90.70.10">
    <property type="entry name" value="Cysteine proteinases"/>
    <property type="match status" value="1"/>
</dbReference>
<dbReference type="PANTHER" id="PTHR24006:SF758">
    <property type="entry name" value="UBIQUITIN CARBOXYL-TERMINAL HYDROLASE 36"/>
    <property type="match status" value="1"/>
</dbReference>
<dbReference type="Proteomes" id="UP001362899">
    <property type="component" value="Unassembled WGS sequence"/>
</dbReference>
<evidence type="ECO:0000313" key="10">
    <source>
        <dbReference type="EMBL" id="GMM50203.1"/>
    </source>
</evidence>
<evidence type="ECO:0000259" key="9">
    <source>
        <dbReference type="PROSITE" id="PS50235"/>
    </source>
</evidence>